<dbReference type="OrthoDB" id="9102111at2"/>
<keyword evidence="2" id="KW-0812">Transmembrane</keyword>
<accession>A0A1N6LH75</accession>
<evidence type="ECO:0000313" key="5">
    <source>
        <dbReference type="Proteomes" id="UP000185151"/>
    </source>
</evidence>
<sequence length="173" mass="17984">MNTGTVRLRKWTSSRPAASTPAHARKAAPRQRQRGIAAVEFALLAPPLLVIVLGIAQFGWLLGNYVMVTNAASSGARYFAAQRGTATPYTATKTQVVSSAAYLNSGNLSITTYVNGTQCTSDSDCATALSAAASAPATVTVTYSSFSALFKGTLTGLIGMPGSLNSTMVERVQ</sequence>
<dbReference type="RefSeq" id="WP_074302273.1">
    <property type="nucleotide sequence ID" value="NZ_FSRU01000003.1"/>
</dbReference>
<organism evidence="4 5">
    <name type="scientific">Paraburkholderia phenazinium</name>
    <dbReference type="NCBI Taxonomy" id="60549"/>
    <lineage>
        <taxon>Bacteria</taxon>
        <taxon>Pseudomonadati</taxon>
        <taxon>Pseudomonadota</taxon>
        <taxon>Betaproteobacteria</taxon>
        <taxon>Burkholderiales</taxon>
        <taxon>Burkholderiaceae</taxon>
        <taxon>Paraburkholderia</taxon>
    </lineage>
</organism>
<feature type="region of interest" description="Disordered" evidence="1">
    <location>
        <begin position="1"/>
        <end position="29"/>
    </location>
</feature>
<feature type="domain" description="TadE-like" evidence="3">
    <location>
        <begin position="35"/>
        <end position="77"/>
    </location>
</feature>
<keyword evidence="2" id="KW-1133">Transmembrane helix</keyword>
<feature type="transmembrane region" description="Helical" evidence="2">
    <location>
        <begin position="35"/>
        <end position="60"/>
    </location>
</feature>
<evidence type="ECO:0000313" key="4">
    <source>
        <dbReference type="EMBL" id="SIO68179.1"/>
    </source>
</evidence>
<evidence type="ECO:0000259" key="3">
    <source>
        <dbReference type="Pfam" id="PF07811"/>
    </source>
</evidence>
<dbReference type="Proteomes" id="UP000185151">
    <property type="component" value="Unassembled WGS sequence"/>
</dbReference>
<proteinExistence type="predicted"/>
<keyword evidence="2" id="KW-0472">Membrane</keyword>
<gene>
    <name evidence="4" type="ORF">SAMN05444165_7339</name>
</gene>
<protein>
    <submittedName>
        <fullName evidence="4">TadE-like protein</fullName>
    </submittedName>
</protein>
<reference evidence="4 5" key="1">
    <citation type="submission" date="2016-11" db="EMBL/GenBank/DDBJ databases">
        <authorList>
            <person name="Jaros S."/>
            <person name="Januszkiewicz K."/>
            <person name="Wedrychowicz H."/>
        </authorList>
    </citation>
    <scope>NUCLEOTIDE SEQUENCE [LARGE SCALE GENOMIC DNA]</scope>
    <source>
        <strain evidence="4 5">GAS95</strain>
    </source>
</reference>
<dbReference type="AlphaFoldDB" id="A0A1N6LH75"/>
<name>A0A1N6LH75_9BURK</name>
<dbReference type="Pfam" id="PF07811">
    <property type="entry name" value="TadE"/>
    <property type="match status" value="1"/>
</dbReference>
<evidence type="ECO:0000256" key="1">
    <source>
        <dbReference type="SAM" id="MobiDB-lite"/>
    </source>
</evidence>
<dbReference type="InterPro" id="IPR012495">
    <property type="entry name" value="TadE-like_dom"/>
</dbReference>
<dbReference type="EMBL" id="FSRU01000003">
    <property type="protein sequence ID" value="SIO68179.1"/>
    <property type="molecule type" value="Genomic_DNA"/>
</dbReference>
<keyword evidence="5" id="KW-1185">Reference proteome</keyword>
<evidence type="ECO:0000256" key="2">
    <source>
        <dbReference type="SAM" id="Phobius"/>
    </source>
</evidence>